<evidence type="ECO:0000256" key="1">
    <source>
        <dbReference type="SAM" id="MobiDB-lite"/>
    </source>
</evidence>
<organism evidence="2 3">
    <name type="scientific">Pleurodeles waltl</name>
    <name type="common">Iberian ribbed newt</name>
    <dbReference type="NCBI Taxonomy" id="8319"/>
    <lineage>
        <taxon>Eukaryota</taxon>
        <taxon>Metazoa</taxon>
        <taxon>Chordata</taxon>
        <taxon>Craniata</taxon>
        <taxon>Vertebrata</taxon>
        <taxon>Euteleostomi</taxon>
        <taxon>Amphibia</taxon>
        <taxon>Batrachia</taxon>
        <taxon>Caudata</taxon>
        <taxon>Salamandroidea</taxon>
        <taxon>Salamandridae</taxon>
        <taxon>Pleurodelinae</taxon>
        <taxon>Pleurodeles</taxon>
    </lineage>
</organism>
<evidence type="ECO:0000313" key="2">
    <source>
        <dbReference type="EMBL" id="KAJ1198812.1"/>
    </source>
</evidence>
<dbReference type="EMBL" id="JANPWB010000003">
    <property type="protein sequence ID" value="KAJ1198812.1"/>
    <property type="molecule type" value="Genomic_DNA"/>
</dbReference>
<name>A0AAV7VF63_PLEWA</name>
<feature type="region of interest" description="Disordered" evidence="1">
    <location>
        <begin position="67"/>
        <end position="87"/>
    </location>
</feature>
<comment type="caution">
    <text evidence="2">The sequence shown here is derived from an EMBL/GenBank/DDBJ whole genome shotgun (WGS) entry which is preliminary data.</text>
</comment>
<sequence length="87" mass="9378">MAACGSNAAKESGVCGLAPPRQCRVRPVEQECSNLFTVPPGAKWQPAALILRRSLGLVVRAPPSRQRRVHPAEREFSDLFTAPPSAN</sequence>
<dbReference type="Proteomes" id="UP001066276">
    <property type="component" value="Chromosome 2_1"/>
</dbReference>
<keyword evidence="3" id="KW-1185">Reference proteome</keyword>
<proteinExistence type="predicted"/>
<protein>
    <submittedName>
        <fullName evidence="2">Uncharacterized protein</fullName>
    </submittedName>
</protein>
<gene>
    <name evidence="2" type="ORF">NDU88_002651</name>
</gene>
<dbReference type="AlphaFoldDB" id="A0AAV7VF63"/>
<reference evidence="2" key="1">
    <citation type="journal article" date="2022" name="bioRxiv">
        <title>Sequencing and chromosome-scale assembly of the giantPleurodeles waltlgenome.</title>
        <authorList>
            <person name="Brown T."/>
            <person name="Elewa A."/>
            <person name="Iarovenko S."/>
            <person name="Subramanian E."/>
            <person name="Araus A.J."/>
            <person name="Petzold A."/>
            <person name="Susuki M."/>
            <person name="Suzuki K.-i.T."/>
            <person name="Hayashi T."/>
            <person name="Toyoda A."/>
            <person name="Oliveira C."/>
            <person name="Osipova E."/>
            <person name="Leigh N.D."/>
            <person name="Simon A."/>
            <person name="Yun M.H."/>
        </authorList>
    </citation>
    <scope>NUCLEOTIDE SEQUENCE</scope>
    <source>
        <strain evidence="2">20211129_DDA</strain>
        <tissue evidence="2">Liver</tissue>
    </source>
</reference>
<evidence type="ECO:0000313" key="3">
    <source>
        <dbReference type="Proteomes" id="UP001066276"/>
    </source>
</evidence>
<accession>A0AAV7VF63</accession>